<name>A0ABX2FVY1_9BACT</name>
<gene>
    <name evidence="1" type="ORF">HNP98_003475</name>
</gene>
<dbReference type="EMBL" id="JABSNP010000019">
    <property type="protein sequence ID" value="NRT20631.1"/>
    <property type="molecule type" value="Genomic_DNA"/>
</dbReference>
<evidence type="ECO:0000313" key="1">
    <source>
        <dbReference type="EMBL" id="NRT20631.1"/>
    </source>
</evidence>
<keyword evidence="2" id="KW-1185">Reference proteome</keyword>
<accession>A0ABX2FVY1</accession>
<protein>
    <submittedName>
        <fullName evidence="1">Uncharacterized protein</fullName>
    </submittedName>
</protein>
<dbReference type="RefSeq" id="WP_173811404.1">
    <property type="nucleotide sequence ID" value="NZ_JABSNP010000019.1"/>
</dbReference>
<proteinExistence type="predicted"/>
<organism evidence="1 2">
    <name type="scientific">Hymenobacter caeli</name>
    <dbReference type="NCBI Taxonomy" id="2735894"/>
    <lineage>
        <taxon>Bacteria</taxon>
        <taxon>Pseudomonadati</taxon>
        <taxon>Bacteroidota</taxon>
        <taxon>Cytophagia</taxon>
        <taxon>Cytophagales</taxon>
        <taxon>Hymenobacteraceae</taxon>
        <taxon>Hymenobacter</taxon>
    </lineage>
</organism>
<comment type="caution">
    <text evidence="1">The sequence shown here is derived from an EMBL/GenBank/DDBJ whole genome shotgun (WGS) entry which is preliminary data.</text>
</comment>
<reference evidence="1 2" key="1">
    <citation type="submission" date="2020-05" db="EMBL/GenBank/DDBJ databases">
        <title>Genomic Encyclopedia of Type Strains, Phase IV (KMG-V): Genome sequencing to study the core and pangenomes of soil and plant-associated prokaryotes.</title>
        <authorList>
            <person name="Whitman W."/>
        </authorList>
    </citation>
    <scope>NUCLEOTIDE SEQUENCE [LARGE SCALE GENOMIC DNA]</scope>
    <source>
        <strain evidence="1 2">9A</strain>
    </source>
</reference>
<sequence length="99" mass="11073">MKRAAPGHAINMRQYGLDFDLMRSSWMVTDDDLFPNDSSSGKHWYISAVEIAYREKGDGAGIIIRKDSTTLGGILMSVSLQISPRNETISVKQFVFPHP</sequence>
<evidence type="ECO:0000313" key="2">
    <source>
        <dbReference type="Proteomes" id="UP000779507"/>
    </source>
</evidence>
<dbReference type="Proteomes" id="UP000779507">
    <property type="component" value="Unassembled WGS sequence"/>
</dbReference>